<accession>A0A1G6X2A7</accession>
<gene>
    <name evidence="1" type="ORF">SAMN04487996_10230</name>
</gene>
<dbReference type="Proteomes" id="UP000198748">
    <property type="component" value="Unassembled WGS sequence"/>
</dbReference>
<sequence>MPFVARFSETFFFVSRRGDFVPIKNYCSLIRNCPLIRLLFHAGATYISNAFPAGFYFRNLMNISLRYRLITNNLVQVRTITTIYRRSMQFRRPEAFAFFLSLWGISMVCCAQKPGLPGMAPSKWITFRTTHAPGKVYRFANSGNKTFTNEEMYVRAWLPVVHKKNFALVLGPNYRAEQLEFKSSGENPAKKFEGWNLRTFALDLNSFVRLDSTSWLVLTSHINKTGNFAMLSAKEIPLNYTFSASYLKRMSPNKEIGAGVIFNKSYKMTFLPVFLFNYNLSEREGIEIMLPKKMAWRHNLSPNDLLYFKAEAVTRTYYLNRVAEGTPDVCRRIDVDMGISYNRRFGKFGGVEVFGGYRKNLSNKMVHDAVPVRTSGLAATVEFYIQPPSFRGKGRH</sequence>
<protein>
    <submittedName>
        <fullName evidence="1">Uncharacterized protein</fullName>
    </submittedName>
</protein>
<name>A0A1G6X2A7_9BACT</name>
<proteinExistence type="predicted"/>
<evidence type="ECO:0000313" key="1">
    <source>
        <dbReference type="EMBL" id="SDD71435.1"/>
    </source>
</evidence>
<reference evidence="2" key="1">
    <citation type="submission" date="2016-10" db="EMBL/GenBank/DDBJ databases">
        <authorList>
            <person name="Varghese N."/>
            <person name="Submissions S."/>
        </authorList>
    </citation>
    <scope>NUCLEOTIDE SEQUENCE [LARGE SCALE GENOMIC DNA]</scope>
    <source>
        <strain evidence="2">DSM 25329</strain>
    </source>
</reference>
<keyword evidence="2" id="KW-1185">Reference proteome</keyword>
<dbReference type="STRING" id="659014.SAMN04487996_10230"/>
<organism evidence="1 2">
    <name type="scientific">Dyadobacter soli</name>
    <dbReference type="NCBI Taxonomy" id="659014"/>
    <lineage>
        <taxon>Bacteria</taxon>
        <taxon>Pseudomonadati</taxon>
        <taxon>Bacteroidota</taxon>
        <taxon>Cytophagia</taxon>
        <taxon>Cytophagales</taxon>
        <taxon>Spirosomataceae</taxon>
        <taxon>Dyadobacter</taxon>
    </lineage>
</organism>
<dbReference type="EMBL" id="FNAN01000002">
    <property type="protein sequence ID" value="SDD71435.1"/>
    <property type="molecule type" value="Genomic_DNA"/>
</dbReference>
<dbReference type="AlphaFoldDB" id="A0A1G6X2A7"/>
<evidence type="ECO:0000313" key="2">
    <source>
        <dbReference type="Proteomes" id="UP000198748"/>
    </source>
</evidence>